<keyword evidence="1" id="KW-0812">Transmembrane</keyword>
<reference evidence="3" key="1">
    <citation type="journal article" date="2019" name="Int. J. Syst. Evol. Microbiol.">
        <title>The Global Catalogue of Microorganisms (GCM) 10K type strain sequencing project: providing services to taxonomists for standard genome sequencing and annotation.</title>
        <authorList>
            <consortium name="The Broad Institute Genomics Platform"/>
            <consortium name="The Broad Institute Genome Sequencing Center for Infectious Disease"/>
            <person name="Wu L."/>
            <person name="Ma J."/>
        </authorList>
    </citation>
    <scope>NUCLEOTIDE SEQUENCE [LARGE SCALE GENOMIC DNA]</scope>
    <source>
        <strain evidence="3">JCM 18514</strain>
    </source>
</reference>
<protein>
    <submittedName>
        <fullName evidence="2">Uncharacterized protein</fullName>
    </submittedName>
</protein>
<feature type="transmembrane region" description="Helical" evidence="1">
    <location>
        <begin position="84"/>
        <end position="101"/>
    </location>
</feature>
<keyword evidence="3" id="KW-1185">Reference proteome</keyword>
<comment type="caution">
    <text evidence="2">The sequence shown here is derived from an EMBL/GenBank/DDBJ whole genome shotgun (WGS) entry which is preliminary data.</text>
</comment>
<evidence type="ECO:0000256" key="1">
    <source>
        <dbReference type="SAM" id="Phobius"/>
    </source>
</evidence>
<evidence type="ECO:0000313" key="3">
    <source>
        <dbReference type="Proteomes" id="UP001500200"/>
    </source>
</evidence>
<keyword evidence="1" id="KW-1133">Transmembrane helix</keyword>
<proteinExistence type="predicted"/>
<name>A0ABP9RYQ6_9MICC</name>
<evidence type="ECO:0000313" key="2">
    <source>
        <dbReference type="EMBL" id="GAA5188768.1"/>
    </source>
</evidence>
<organism evidence="2 3">
    <name type="scientific">Arthrobacter gyeryongensis</name>
    <dbReference type="NCBI Taxonomy" id="1650592"/>
    <lineage>
        <taxon>Bacteria</taxon>
        <taxon>Bacillati</taxon>
        <taxon>Actinomycetota</taxon>
        <taxon>Actinomycetes</taxon>
        <taxon>Micrococcales</taxon>
        <taxon>Micrococcaceae</taxon>
        <taxon>Arthrobacter</taxon>
    </lineage>
</organism>
<keyword evidence="1" id="KW-0472">Membrane</keyword>
<feature type="transmembrane region" description="Helical" evidence="1">
    <location>
        <begin position="126"/>
        <end position="147"/>
    </location>
</feature>
<sequence length="160" mass="17289">MRGLRPAATALVLAAVIPWSLGVYAVFFESAQYTGQGLFDSYVAFQGGSNLGNVIWFVVWSGTTGVVCWTLVRRIARSFDARKAARFVLFAYVVPSMLLIFPDTAMGFAVSHVRAFADGAVPHSPLALFLFQSGTLGLILAVVLSVIHRVSAARKRVHAD</sequence>
<accession>A0ABP9RYQ6</accession>
<gene>
    <name evidence="2" type="ORF">GCM10023346_01690</name>
</gene>
<dbReference type="Proteomes" id="UP001500200">
    <property type="component" value="Unassembled WGS sequence"/>
</dbReference>
<dbReference type="EMBL" id="BAABKK010000001">
    <property type="protein sequence ID" value="GAA5188768.1"/>
    <property type="molecule type" value="Genomic_DNA"/>
</dbReference>
<feature type="transmembrane region" description="Helical" evidence="1">
    <location>
        <begin position="54"/>
        <end position="72"/>
    </location>
</feature>